<comment type="caution">
    <text evidence="2">The sequence shown here is derived from an EMBL/GenBank/DDBJ whole genome shotgun (WGS) entry which is preliminary data.</text>
</comment>
<dbReference type="OrthoDB" id="2448482at2"/>
<dbReference type="InterPro" id="IPR052173">
    <property type="entry name" value="Beta-lactam_resp_regulator"/>
</dbReference>
<protein>
    <submittedName>
        <fullName evidence="2">M56 family metallopeptidase</fullName>
    </submittedName>
</protein>
<accession>A0A4S4BPN7</accession>
<dbReference type="EMBL" id="SSNT01000018">
    <property type="protein sequence ID" value="THF76835.1"/>
    <property type="molecule type" value="Genomic_DNA"/>
</dbReference>
<evidence type="ECO:0000313" key="2">
    <source>
        <dbReference type="EMBL" id="THF76835.1"/>
    </source>
</evidence>
<sequence length="282" mass="32252">MWRYKSLFVLGLGLLFALILSVQMGMYVMNHLFGTIISLNIFQLCISLFHGNTFVYHAVLIAVNTFIAYTIFMIVKKVIQQIFGIYKVNKRISIEKNIQLTEKINGTYNRKQNDITIIDSTEPIAFTMGFFKPKIVLSSALITMLDKAELEAVIYHETAHQKYYDPLMLLVLQIISEVMWYIPLTRWSYENYKIMIELVADEYAIKRMGSELGLGSALLKLIKTRLSGRGTSALVPFANGTVDFRIKQLINPEPTIPVKMQTKSVFISINMIMILMTLLVVV</sequence>
<dbReference type="InterPro" id="IPR008756">
    <property type="entry name" value="Peptidase_M56"/>
</dbReference>
<organism evidence="2 3">
    <name type="scientific">Metabacillus sediminilitoris</name>
    <dbReference type="NCBI Taxonomy" id="2567941"/>
    <lineage>
        <taxon>Bacteria</taxon>
        <taxon>Bacillati</taxon>
        <taxon>Bacillota</taxon>
        <taxon>Bacilli</taxon>
        <taxon>Bacillales</taxon>
        <taxon>Bacillaceae</taxon>
        <taxon>Metabacillus</taxon>
    </lineage>
</organism>
<dbReference type="Pfam" id="PF05569">
    <property type="entry name" value="Peptidase_M56"/>
    <property type="match status" value="1"/>
</dbReference>
<evidence type="ECO:0000259" key="1">
    <source>
        <dbReference type="Pfam" id="PF05569"/>
    </source>
</evidence>
<name>A0A4S4BPN7_9BACI</name>
<feature type="domain" description="Peptidase M56" evidence="1">
    <location>
        <begin position="72"/>
        <end position="227"/>
    </location>
</feature>
<dbReference type="PANTHER" id="PTHR34978">
    <property type="entry name" value="POSSIBLE SENSOR-TRANSDUCER PROTEIN BLAR"/>
    <property type="match status" value="1"/>
</dbReference>
<evidence type="ECO:0000313" key="3">
    <source>
        <dbReference type="Proteomes" id="UP000310334"/>
    </source>
</evidence>
<dbReference type="CDD" id="cd07326">
    <property type="entry name" value="M56_BlaR1_MecR1_like"/>
    <property type="match status" value="1"/>
</dbReference>
<reference evidence="2 3" key="1">
    <citation type="submission" date="2019-04" db="EMBL/GenBank/DDBJ databases">
        <title>Bacillus sediminilitoris sp. nov., isolated from a tidal flat sediment on the East China Sea.</title>
        <authorList>
            <person name="Wei Y."/>
            <person name="Mao H."/>
            <person name="Fang J."/>
        </authorList>
    </citation>
    <scope>NUCLEOTIDE SEQUENCE [LARGE SCALE GENOMIC DNA]</scope>
    <source>
        <strain evidence="2 3">DSL-17</strain>
    </source>
</reference>
<dbReference type="Gene3D" id="3.30.2010.10">
    <property type="entry name" value="Metalloproteases ('zincins'), catalytic domain"/>
    <property type="match status" value="1"/>
</dbReference>
<gene>
    <name evidence="2" type="ORF">E6W99_20795</name>
</gene>
<dbReference type="Proteomes" id="UP000310334">
    <property type="component" value="Unassembled WGS sequence"/>
</dbReference>
<keyword evidence="3" id="KW-1185">Reference proteome</keyword>
<dbReference type="PANTHER" id="PTHR34978:SF3">
    <property type="entry name" value="SLR0241 PROTEIN"/>
    <property type="match status" value="1"/>
</dbReference>
<proteinExistence type="predicted"/>
<dbReference type="AlphaFoldDB" id="A0A4S4BPN7"/>
<dbReference type="RefSeq" id="WP_136357414.1">
    <property type="nucleotide sequence ID" value="NZ_CP046266.1"/>
</dbReference>